<reference evidence="1 2" key="1">
    <citation type="submission" date="2018-06" db="EMBL/GenBank/DDBJ databases">
        <authorList>
            <consortium name="Pathogen Informatics"/>
            <person name="Doyle S."/>
        </authorList>
    </citation>
    <scope>NUCLEOTIDE SEQUENCE [LARGE SCALE GENOMIC DNA]</scope>
    <source>
        <strain evidence="1 2">NCTC13834</strain>
    </source>
</reference>
<dbReference type="InterPro" id="IPR036520">
    <property type="entry name" value="UPF0759_sf"/>
</dbReference>
<protein>
    <submittedName>
        <fullName evidence="1">Cytosolic protein</fullName>
    </submittedName>
</protein>
<dbReference type="SUPFAM" id="SSF117396">
    <property type="entry name" value="TM1631-like"/>
    <property type="match status" value="1"/>
</dbReference>
<gene>
    <name evidence="1" type="ORF">NCTC13834_02076</name>
</gene>
<dbReference type="Gene3D" id="3.20.20.410">
    <property type="entry name" value="Protein of unknown function UPF0759"/>
    <property type="match status" value="1"/>
</dbReference>
<dbReference type="Proteomes" id="UP000254412">
    <property type="component" value="Unassembled WGS sequence"/>
</dbReference>
<dbReference type="EMBL" id="UHDS01000001">
    <property type="protein sequence ID" value="SUM55705.1"/>
    <property type="molecule type" value="Genomic_DNA"/>
</dbReference>
<name>A0A380GQ30_9STAP</name>
<accession>A0A380GQ30</accession>
<dbReference type="InterPro" id="IPR002763">
    <property type="entry name" value="DUF72"/>
</dbReference>
<evidence type="ECO:0000313" key="2">
    <source>
        <dbReference type="Proteomes" id="UP000254412"/>
    </source>
</evidence>
<dbReference type="AlphaFoldDB" id="A0A380GQ30"/>
<dbReference type="PANTHER" id="PTHR30348:SF13">
    <property type="entry name" value="UPF0759 PROTEIN YUNF"/>
    <property type="match status" value="1"/>
</dbReference>
<dbReference type="Pfam" id="PF01904">
    <property type="entry name" value="DUF72"/>
    <property type="match status" value="1"/>
</dbReference>
<organism evidence="1 2">
    <name type="scientific">Staphylococcus nepalensis</name>
    <dbReference type="NCBI Taxonomy" id="214473"/>
    <lineage>
        <taxon>Bacteria</taxon>
        <taxon>Bacillati</taxon>
        <taxon>Bacillota</taxon>
        <taxon>Bacilli</taxon>
        <taxon>Bacillales</taxon>
        <taxon>Staphylococcaceae</taxon>
        <taxon>Staphylococcus</taxon>
    </lineage>
</organism>
<proteinExistence type="predicted"/>
<dbReference type="PANTHER" id="PTHR30348">
    <property type="entry name" value="UNCHARACTERIZED PROTEIN YECE"/>
    <property type="match status" value="1"/>
</dbReference>
<evidence type="ECO:0000313" key="1">
    <source>
        <dbReference type="EMBL" id="SUM55705.1"/>
    </source>
</evidence>
<sequence>MNLLKDLWYHVTGDTMINIGLTGWGDHDTLYEDLQRKSDKLITYASHFPIVELDASYYAIQPERNIRKWIRETPERFEFIVKIHQALTLHADYHDFAETRQTLFNQFKAMLEPLKSEHKLAMVLVQFPPWFDCTAQNITYIRYVREQLKDFPVCVEFRHQSWFNQTYKEETLGFLTDHDIIHAVCDEPQAGQGSIPLINRITNETAFVRYHGRNIYGWTKKDMTDEAWRDVRYLYDYNKQELTDLAQKVKLLEQKAKNIYVVFNNNSGGHAAQNAKTYQKLLGIDYEGLAPQQLKLF</sequence>